<evidence type="ECO:0000313" key="2">
    <source>
        <dbReference type="EMBL" id="VFT86322.1"/>
    </source>
</evidence>
<proteinExistence type="predicted"/>
<keyword evidence="3" id="KW-1185">Reference proteome</keyword>
<sequence>MQTHFSIVCLGLDHNATMMEFNLSTKPNINRFAWTLTNETVFKQLQATYPTLKNIPTVFAIDRDSGTVVSPHAAVTIQSQPTTVLSAWQRGQNTITGAEARQWLVARLGTHDDPMPRFDILPHLPFETLVDGIGEPVTLAMLKPIVVVYFHAAWAMYDGRDHAGVGKFGQGAPGRRECGVLQRQRYPGLRRRIERRAASVSMEPQLVSTVHAFEKRMADATSDSLNILGVYVYKQGDAPLGHEPPLWHHCQARDDSRCMEGGQQ</sequence>
<name>A0A485KMW3_9STRA</name>
<accession>A0A485KMW3</accession>
<evidence type="ECO:0000313" key="3">
    <source>
        <dbReference type="Proteomes" id="UP000332933"/>
    </source>
</evidence>
<reference evidence="1" key="2">
    <citation type="submission" date="2019-06" db="EMBL/GenBank/DDBJ databases">
        <title>Genomics analysis of Aphanomyces spp. identifies a new class of oomycete effector associated with host adaptation.</title>
        <authorList>
            <person name="Gaulin E."/>
        </authorList>
    </citation>
    <scope>NUCLEOTIDE SEQUENCE</scope>
    <source>
        <strain evidence="1">CBS 578.67</strain>
    </source>
</reference>
<protein>
    <submittedName>
        <fullName evidence="2">Aste57867_9442 protein</fullName>
    </submittedName>
</protein>
<organism evidence="2 3">
    <name type="scientific">Aphanomyces stellatus</name>
    <dbReference type="NCBI Taxonomy" id="120398"/>
    <lineage>
        <taxon>Eukaryota</taxon>
        <taxon>Sar</taxon>
        <taxon>Stramenopiles</taxon>
        <taxon>Oomycota</taxon>
        <taxon>Saprolegniomycetes</taxon>
        <taxon>Saprolegniales</taxon>
        <taxon>Verrucalvaceae</taxon>
        <taxon>Aphanomyces</taxon>
    </lineage>
</organism>
<dbReference type="AlphaFoldDB" id="A0A485KMW3"/>
<dbReference type="Proteomes" id="UP000332933">
    <property type="component" value="Unassembled WGS sequence"/>
</dbReference>
<reference evidence="2 3" key="1">
    <citation type="submission" date="2019-03" db="EMBL/GenBank/DDBJ databases">
        <authorList>
            <person name="Gaulin E."/>
            <person name="Dumas B."/>
        </authorList>
    </citation>
    <scope>NUCLEOTIDE SEQUENCE [LARGE SCALE GENOMIC DNA]</scope>
    <source>
        <strain evidence="2">CBS 568.67</strain>
    </source>
</reference>
<evidence type="ECO:0000313" key="1">
    <source>
        <dbReference type="EMBL" id="KAF0700007.1"/>
    </source>
</evidence>
<dbReference type="EMBL" id="CAADRA010005163">
    <property type="protein sequence ID" value="VFT86322.1"/>
    <property type="molecule type" value="Genomic_DNA"/>
</dbReference>
<gene>
    <name evidence="2" type="primary">Aste57867_9442</name>
    <name evidence="1" type="ORF">As57867_009406</name>
    <name evidence="2" type="ORF">ASTE57867_9442</name>
</gene>
<dbReference type="EMBL" id="VJMH01005142">
    <property type="protein sequence ID" value="KAF0700007.1"/>
    <property type="molecule type" value="Genomic_DNA"/>
</dbReference>